<sequence length="653" mass="72980">MTSPSSSPGSGSGSRHNISQIWDDAPEWLIDEIDGDDDHDRDFVPTDDSFDVEGEDEDEWENEEESDNIDDQPGESGGNGADDEDHYTASLSATEFLRLFGSGLRQMLPTHRISGLRFYLDDNGNDVYGGPIYRMHGSHSGEHLLPKVPSDAGRKLMYSGDFGSNLNYVDKIKRRKERLTTRLMWRELANGPRLRPRAISQDLIPNSKADKIIHYNSRCYSGSFSDDGNFFFSCAQDFKVRMYDTSNPLEWRWYKTVEYPFGQWTLTDASLSPDNRYLAYSSIRNIVCLAGTDPSSDSEPTLLNFASRSGSPLSGSGFGIWSIRFSGDGRELVAGTSSQSVIVYDIESRTPILTLENHDDDVNAVCFGDRSLPHILYSGSDDTTIKVWDRRSMGDGRAAGCFLGHSEGITYVDSKGDGRYVLSNGKDQSMKLWDLRKMMTSAKLDTIDLNSYSTGFDYRYMSISDADYRPHPHDCSVVTFRGHRVLKTLIRCHFSPDTSTNSKYVYSGSSDGRIFVYNLDATVAGIIDVGETSFNSRQHEPDMFRSSRRIVRTENEWATCVRDASWHPNAPIIAATSWNGRGMSTGTCSVHAWSDGAEDDEAEAPIGQSYNSMLEPLQPRNCSAEESRPFTGHIIRNGRVASFITLEDDDPPP</sequence>
<accession>A0A1J9R3B5</accession>
<dbReference type="Proteomes" id="UP000242791">
    <property type="component" value="Unassembled WGS sequence"/>
</dbReference>
<dbReference type="AlphaFoldDB" id="A0A1J9R3B5"/>
<evidence type="ECO:0000313" key="4">
    <source>
        <dbReference type="Proteomes" id="UP000242791"/>
    </source>
</evidence>
<dbReference type="InterPro" id="IPR001680">
    <property type="entry name" value="WD40_rpt"/>
</dbReference>
<reference evidence="3 4" key="1">
    <citation type="submission" date="2015-08" db="EMBL/GenBank/DDBJ databases">
        <title>Emmonsia species relationships and genome sequence.</title>
        <authorList>
            <person name="Cuomo C.A."/>
            <person name="Schwartz I.S."/>
            <person name="Kenyon C."/>
            <person name="De Hoog G.S."/>
            <person name="Govender N.P."/>
            <person name="Botha A."/>
            <person name="Moreno L."/>
            <person name="De Vries M."/>
            <person name="Munoz J.F."/>
            <person name="Stielow J.B."/>
        </authorList>
    </citation>
    <scope>NUCLEOTIDE SEQUENCE [LARGE SCALE GENOMIC DNA]</scope>
    <source>
        <strain evidence="3 4">EI222</strain>
    </source>
</reference>
<gene>
    <name evidence="3" type="ORF">ACJ73_01739</name>
</gene>
<dbReference type="Gene3D" id="2.130.10.10">
    <property type="entry name" value="YVTN repeat-like/Quinoprotein amine dehydrogenase"/>
    <property type="match status" value="2"/>
</dbReference>
<dbReference type="Pfam" id="PF00400">
    <property type="entry name" value="WD40"/>
    <property type="match status" value="5"/>
</dbReference>
<keyword evidence="1" id="KW-0853">WD repeat</keyword>
<dbReference type="PANTHER" id="PTHR19847:SF7">
    <property type="entry name" value="DDB1- AND CUL4-ASSOCIATED FACTOR 11"/>
    <property type="match status" value="1"/>
</dbReference>
<dbReference type="EMBL" id="LGTZ01000165">
    <property type="protein sequence ID" value="OJD26875.1"/>
    <property type="molecule type" value="Genomic_DNA"/>
</dbReference>
<dbReference type="PANTHER" id="PTHR19847">
    <property type="entry name" value="DDB1- AND CUL4-ASSOCIATED FACTOR 11"/>
    <property type="match status" value="1"/>
</dbReference>
<dbReference type="SUPFAM" id="SSF50978">
    <property type="entry name" value="WD40 repeat-like"/>
    <property type="match status" value="1"/>
</dbReference>
<protein>
    <submittedName>
        <fullName evidence="3">Uncharacterized protein</fullName>
    </submittedName>
</protein>
<evidence type="ECO:0000313" key="3">
    <source>
        <dbReference type="EMBL" id="OJD26875.1"/>
    </source>
</evidence>
<evidence type="ECO:0000256" key="1">
    <source>
        <dbReference type="PROSITE-ProRule" id="PRU00221"/>
    </source>
</evidence>
<feature type="repeat" description="WD" evidence="1">
    <location>
        <begin position="402"/>
        <end position="443"/>
    </location>
</feature>
<dbReference type="GO" id="GO:0043161">
    <property type="term" value="P:proteasome-mediated ubiquitin-dependent protein catabolic process"/>
    <property type="evidence" value="ECO:0007669"/>
    <property type="project" value="TreeGrafter"/>
</dbReference>
<dbReference type="InterPro" id="IPR015943">
    <property type="entry name" value="WD40/YVTN_repeat-like_dom_sf"/>
</dbReference>
<dbReference type="OrthoDB" id="63070at2759"/>
<name>A0A1J9R3B5_9EURO</name>
<dbReference type="InterPro" id="IPR051859">
    <property type="entry name" value="DCAF"/>
</dbReference>
<organism evidence="3 4">
    <name type="scientific">Blastomyces percursus</name>
    <dbReference type="NCBI Taxonomy" id="1658174"/>
    <lineage>
        <taxon>Eukaryota</taxon>
        <taxon>Fungi</taxon>
        <taxon>Dikarya</taxon>
        <taxon>Ascomycota</taxon>
        <taxon>Pezizomycotina</taxon>
        <taxon>Eurotiomycetes</taxon>
        <taxon>Eurotiomycetidae</taxon>
        <taxon>Onygenales</taxon>
        <taxon>Ajellomycetaceae</taxon>
        <taxon>Blastomyces</taxon>
    </lineage>
</organism>
<feature type="compositionally biased region" description="Acidic residues" evidence="2">
    <location>
        <begin position="24"/>
        <end position="37"/>
    </location>
</feature>
<dbReference type="PROSITE" id="PS50294">
    <property type="entry name" value="WD_REPEATS_REGION"/>
    <property type="match status" value="2"/>
</dbReference>
<dbReference type="PROSITE" id="PS50082">
    <property type="entry name" value="WD_REPEATS_2"/>
    <property type="match status" value="2"/>
</dbReference>
<dbReference type="FunFam" id="2.130.10.10:FF:000557">
    <property type="entry name" value="WD repeat protein"/>
    <property type="match status" value="1"/>
</dbReference>
<dbReference type="GO" id="GO:0080008">
    <property type="term" value="C:Cul4-RING E3 ubiquitin ligase complex"/>
    <property type="evidence" value="ECO:0007669"/>
    <property type="project" value="TreeGrafter"/>
</dbReference>
<evidence type="ECO:0000256" key="2">
    <source>
        <dbReference type="SAM" id="MobiDB-lite"/>
    </source>
</evidence>
<feature type="compositionally biased region" description="Acidic residues" evidence="2">
    <location>
        <begin position="48"/>
        <end position="73"/>
    </location>
</feature>
<proteinExistence type="predicted"/>
<dbReference type="InterPro" id="IPR036322">
    <property type="entry name" value="WD40_repeat_dom_sf"/>
</dbReference>
<keyword evidence="4" id="KW-1185">Reference proteome</keyword>
<comment type="caution">
    <text evidence="3">The sequence shown here is derived from an EMBL/GenBank/DDBJ whole genome shotgun (WGS) entry which is preliminary data.</text>
</comment>
<dbReference type="STRING" id="1658174.A0A1J9R3B5"/>
<feature type="repeat" description="WD" evidence="1">
    <location>
        <begin position="355"/>
        <end position="389"/>
    </location>
</feature>
<dbReference type="VEuPathDB" id="FungiDB:ACJ73_01739"/>
<feature type="region of interest" description="Disordered" evidence="2">
    <location>
        <begin position="1"/>
        <end position="86"/>
    </location>
</feature>
<dbReference type="SMART" id="SM00320">
    <property type="entry name" value="WD40"/>
    <property type="match status" value="6"/>
</dbReference>